<sequence>MIDDETYHLKSHGAQDIGKYECLLDLQRTEKYRTILPHFDCGFVIWLTNDPYYWTQGKRQDTMAADFAIHSGAVKTGTMAWAAHTGLGTMRGREDPITLAKVYSVQWHDYSRVSDGRGGQLRYAMFAVSKAREEEKQSG</sequence>
<comment type="caution">
    <text evidence="1">The sequence shown here is derived from an EMBL/GenBank/DDBJ whole genome shotgun (WGS) entry which is preliminary data.</text>
</comment>
<accession>A0A644YAB6</accession>
<dbReference type="AlphaFoldDB" id="A0A644YAB6"/>
<evidence type="ECO:0000313" key="1">
    <source>
        <dbReference type="EMBL" id="MPM25562.1"/>
    </source>
</evidence>
<protein>
    <submittedName>
        <fullName evidence="1">Uncharacterized protein</fullName>
    </submittedName>
</protein>
<name>A0A644YAB6_9ZZZZ</name>
<proteinExistence type="predicted"/>
<gene>
    <name evidence="1" type="ORF">SDC9_72058</name>
</gene>
<dbReference type="EMBL" id="VSSQ01004526">
    <property type="protein sequence ID" value="MPM25562.1"/>
    <property type="molecule type" value="Genomic_DNA"/>
</dbReference>
<reference evidence="1" key="1">
    <citation type="submission" date="2019-08" db="EMBL/GenBank/DDBJ databases">
        <authorList>
            <person name="Kucharzyk K."/>
            <person name="Murdoch R.W."/>
            <person name="Higgins S."/>
            <person name="Loffler F."/>
        </authorList>
    </citation>
    <scope>NUCLEOTIDE SEQUENCE</scope>
</reference>
<organism evidence="1">
    <name type="scientific">bioreactor metagenome</name>
    <dbReference type="NCBI Taxonomy" id="1076179"/>
    <lineage>
        <taxon>unclassified sequences</taxon>
        <taxon>metagenomes</taxon>
        <taxon>ecological metagenomes</taxon>
    </lineage>
</organism>